<dbReference type="InterPro" id="IPR000305">
    <property type="entry name" value="GIY-YIG_endonuc"/>
</dbReference>
<sequence length="88" mass="10179">MDSKLWYVYILRCADNSLYTGVTIDVDKRLDEHNGIAKKGAKYTHGRRPVKLAYQESAGSRSEACKREYIIKNLNKSEKETLIQKNKK</sequence>
<dbReference type="InterPro" id="IPR035901">
    <property type="entry name" value="GIY-YIG_endonuc_sf"/>
</dbReference>
<gene>
    <name evidence="2" type="ORF">MNBD_GAMMA05-2619</name>
</gene>
<dbReference type="CDD" id="cd10456">
    <property type="entry name" value="GIY-YIG_UPF0213"/>
    <property type="match status" value="1"/>
</dbReference>
<evidence type="ECO:0000313" key="2">
    <source>
        <dbReference type="EMBL" id="VAW50691.1"/>
    </source>
</evidence>
<dbReference type="SMART" id="SM00465">
    <property type="entry name" value="GIYc"/>
    <property type="match status" value="1"/>
</dbReference>
<evidence type="ECO:0000259" key="1">
    <source>
        <dbReference type="PROSITE" id="PS50164"/>
    </source>
</evidence>
<dbReference type="PANTHER" id="PTHR34477:SF1">
    <property type="entry name" value="UPF0213 PROTEIN YHBQ"/>
    <property type="match status" value="1"/>
</dbReference>
<dbReference type="Pfam" id="PF01541">
    <property type="entry name" value="GIY-YIG"/>
    <property type="match status" value="1"/>
</dbReference>
<keyword evidence="2" id="KW-0378">Hydrolase</keyword>
<dbReference type="SUPFAM" id="SSF82771">
    <property type="entry name" value="GIY-YIG endonuclease"/>
    <property type="match status" value="1"/>
</dbReference>
<reference evidence="2" key="1">
    <citation type="submission" date="2018-06" db="EMBL/GenBank/DDBJ databases">
        <authorList>
            <person name="Zhirakovskaya E."/>
        </authorList>
    </citation>
    <scope>NUCLEOTIDE SEQUENCE</scope>
</reference>
<organism evidence="2">
    <name type="scientific">hydrothermal vent metagenome</name>
    <dbReference type="NCBI Taxonomy" id="652676"/>
    <lineage>
        <taxon>unclassified sequences</taxon>
        <taxon>metagenomes</taxon>
        <taxon>ecological metagenomes</taxon>
    </lineage>
</organism>
<keyword evidence="2" id="KW-0540">Nuclease</keyword>
<dbReference type="GO" id="GO:0004519">
    <property type="term" value="F:endonuclease activity"/>
    <property type="evidence" value="ECO:0007669"/>
    <property type="project" value="UniProtKB-KW"/>
</dbReference>
<accession>A0A3B0W5X9</accession>
<feature type="domain" description="GIY-YIG" evidence="1">
    <location>
        <begin position="4"/>
        <end position="81"/>
    </location>
</feature>
<keyword evidence="2" id="KW-0255">Endonuclease</keyword>
<dbReference type="PROSITE" id="PS50164">
    <property type="entry name" value="GIY_YIG"/>
    <property type="match status" value="1"/>
</dbReference>
<name>A0A3B0W5X9_9ZZZZ</name>
<dbReference type="PANTHER" id="PTHR34477">
    <property type="entry name" value="UPF0213 PROTEIN YHBQ"/>
    <property type="match status" value="1"/>
</dbReference>
<dbReference type="InterPro" id="IPR050190">
    <property type="entry name" value="UPF0213_domain"/>
</dbReference>
<dbReference type="AlphaFoldDB" id="A0A3B0W5X9"/>
<protein>
    <submittedName>
        <fullName evidence="2">COG2827: putative endonuclease containing a URI domain</fullName>
    </submittedName>
</protein>
<dbReference type="Gene3D" id="3.40.1440.10">
    <property type="entry name" value="GIY-YIG endonuclease"/>
    <property type="match status" value="1"/>
</dbReference>
<dbReference type="EMBL" id="UOFE01000006">
    <property type="protein sequence ID" value="VAW50691.1"/>
    <property type="molecule type" value="Genomic_DNA"/>
</dbReference>
<proteinExistence type="predicted"/>